<dbReference type="AlphaFoldDB" id="A0A560W6H1"/>
<feature type="domain" description="Alpha/beta hydrolase fold-3" evidence="4">
    <location>
        <begin position="83"/>
        <end position="305"/>
    </location>
</feature>
<dbReference type="InterPro" id="IPR013094">
    <property type="entry name" value="AB_hydrolase_3"/>
</dbReference>
<feature type="active site" evidence="3">
    <location>
        <position position="164"/>
    </location>
</feature>
<dbReference type="InterPro" id="IPR033140">
    <property type="entry name" value="Lipase_GDXG_put_SER_AS"/>
</dbReference>
<evidence type="ECO:0000256" key="2">
    <source>
        <dbReference type="ARBA" id="ARBA00022801"/>
    </source>
</evidence>
<dbReference type="Pfam" id="PF07859">
    <property type="entry name" value="Abhydrolase_3"/>
    <property type="match status" value="1"/>
</dbReference>
<gene>
    <name evidence="5" type="ORF">FB557_2606</name>
</gene>
<dbReference type="SUPFAM" id="SSF53474">
    <property type="entry name" value="alpha/beta-Hydrolases"/>
    <property type="match status" value="1"/>
</dbReference>
<proteinExistence type="inferred from homology"/>
<sequence length="330" mass="35703">MALRTAVLTRLVDRVRGSIETSTMEDLQRRRATVYPGVAPFTWLTGAIDPTVRRTEITVSARDGAAIPLRCYQPRSTGAMPLIVFIHGGGWVQGSTRMYDPICTRLAREVEAVVVSIDYRMAPEHLAPTAAEDCIDVVSALLDGPQAPALESVDVSRVALAGDSAGGNLAAVVAQQLRHRRGPDDRPSIRGQVLVYPAVDLTMASPSIEEFPDAPILTRDGIYTFRNLYLDGRFSTDGAPLDDPRGTDPLLSPIHCDATEVAPALVQVAELDPLRDDGLRYAEHLRASGVNARITQYRRLPHGYLSMPGACPGADSAIEEIVAFLRQVLG</sequence>
<evidence type="ECO:0000313" key="6">
    <source>
        <dbReference type="Proteomes" id="UP000315628"/>
    </source>
</evidence>
<evidence type="ECO:0000313" key="5">
    <source>
        <dbReference type="EMBL" id="TWD13218.1"/>
    </source>
</evidence>
<evidence type="ECO:0000256" key="1">
    <source>
        <dbReference type="ARBA" id="ARBA00010515"/>
    </source>
</evidence>
<comment type="caution">
    <text evidence="5">The sequence shown here is derived from an EMBL/GenBank/DDBJ whole genome shotgun (WGS) entry which is preliminary data.</text>
</comment>
<dbReference type="EMBL" id="VIUW01000005">
    <property type="protein sequence ID" value="TWD13218.1"/>
    <property type="molecule type" value="Genomic_DNA"/>
</dbReference>
<reference evidence="5 6" key="1">
    <citation type="submission" date="2019-06" db="EMBL/GenBank/DDBJ databases">
        <title>Sequencing the genomes of 1000 actinobacteria strains.</title>
        <authorList>
            <person name="Klenk H.-P."/>
        </authorList>
    </citation>
    <scope>NUCLEOTIDE SEQUENCE [LARGE SCALE GENOMIC DNA]</scope>
    <source>
        <strain evidence="5 6">DSM 18935</strain>
    </source>
</reference>
<dbReference type="GO" id="GO:0016787">
    <property type="term" value="F:hydrolase activity"/>
    <property type="evidence" value="ECO:0007669"/>
    <property type="project" value="UniProtKB-KW"/>
</dbReference>
<keyword evidence="6" id="KW-1185">Reference proteome</keyword>
<evidence type="ECO:0000256" key="3">
    <source>
        <dbReference type="PROSITE-ProRule" id="PRU10038"/>
    </source>
</evidence>
<organism evidence="5 6">
    <name type="scientific">Marihabitans asiaticum</name>
    <dbReference type="NCBI Taxonomy" id="415218"/>
    <lineage>
        <taxon>Bacteria</taxon>
        <taxon>Bacillati</taxon>
        <taxon>Actinomycetota</taxon>
        <taxon>Actinomycetes</taxon>
        <taxon>Micrococcales</taxon>
        <taxon>Intrasporangiaceae</taxon>
        <taxon>Marihabitans</taxon>
    </lineage>
</organism>
<dbReference type="Proteomes" id="UP000315628">
    <property type="component" value="Unassembled WGS sequence"/>
</dbReference>
<dbReference type="PANTHER" id="PTHR48081:SF8">
    <property type="entry name" value="ALPHA_BETA HYDROLASE FOLD-3 DOMAIN-CONTAINING PROTEIN-RELATED"/>
    <property type="match status" value="1"/>
</dbReference>
<dbReference type="InterPro" id="IPR050300">
    <property type="entry name" value="GDXG_lipolytic_enzyme"/>
</dbReference>
<accession>A0A560W6H1</accession>
<dbReference type="Gene3D" id="3.40.50.1820">
    <property type="entry name" value="alpha/beta hydrolase"/>
    <property type="match status" value="1"/>
</dbReference>
<dbReference type="PANTHER" id="PTHR48081">
    <property type="entry name" value="AB HYDROLASE SUPERFAMILY PROTEIN C4A8.06C"/>
    <property type="match status" value="1"/>
</dbReference>
<name>A0A560W6H1_9MICO</name>
<protein>
    <submittedName>
        <fullName evidence="5">Acetyl esterase</fullName>
    </submittedName>
</protein>
<comment type="similarity">
    <text evidence="1">Belongs to the 'GDXG' lipolytic enzyme family.</text>
</comment>
<keyword evidence="2" id="KW-0378">Hydrolase</keyword>
<dbReference type="PROSITE" id="PS01174">
    <property type="entry name" value="LIPASE_GDXG_SER"/>
    <property type="match status" value="1"/>
</dbReference>
<dbReference type="InterPro" id="IPR029058">
    <property type="entry name" value="AB_hydrolase_fold"/>
</dbReference>
<evidence type="ECO:0000259" key="4">
    <source>
        <dbReference type="Pfam" id="PF07859"/>
    </source>
</evidence>